<protein>
    <submittedName>
        <fullName evidence="2">Putative DNA binding domain-containing protein</fullName>
    </submittedName>
</protein>
<dbReference type="InterPro" id="IPR041657">
    <property type="entry name" value="HTH_17"/>
</dbReference>
<name>R4Z3K3_9ACTN</name>
<organism evidence="2 3">
    <name type="scientific">Candidatus Neomicrothrix parvicella RN1</name>
    <dbReference type="NCBI Taxonomy" id="1229780"/>
    <lineage>
        <taxon>Bacteria</taxon>
        <taxon>Bacillati</taxon>
        <taxon>Actinomycetota</taxon>
        <taxon>Acidimicrobiia</taxon>
        <taxon>Acidimicrobiales</taxon>
        <taxon>Microthrixaceae</taxon>
        <taxon>Candidatus Neomicrothrix</taxon>
    </lineage>
</organism>
<dbReference type="EMBL" id="CANL01000061">
    <property type="protein sequence ID" value="CCM65255.1"/>
    <property type="molecule type" value="Genomic_DNA"/>
</dbReference>
<evidence type="ECO:0000313" key="2">
    <source>
        <dbReference type="EMBL" id="CCM65255.1"/>
    </source>
</evidence>
<dbReference type="Proteomes" id="UP000018291">
    <property type="component" value="Unassembled WGS sequence"/>
</dbReference>
<feature type="domain" description="Helix-turn-helix" evidence="1">
    <location>
        <begin position="20"/>
        <end position="73"/>
    </location>
</feature>
<accession>R4Z3K3</accession>
<comment type="caution">
    <text evidence="2">The sequence shown here is derived from an EMBL/GenBank/DDBJ whole genome shotgun (WGS) entry which is preliminary data.</text>
</comment>
<dbReference type="HOGENOM" id="CLU_2631615_0_0_11"/>
<evidence type="ECO:0000313" key="3">
    <source>
        <dbReference type="Proteomes" id="UP000018291"/>
    </source>
</evidence>
<reference evidence="2 3" key="1">
    <citation type="journal article" date="2013" name="ISME J.">
        <title>Metabolic model for the filamentous 'Candidatus Microthrix parvicella' based on genomic and metagenomic analyses.</title>
        <authorList>
            <person name="Jon McIlroy S."/>
            <person name="Kristiansen R."/>
            <person name="Albertsen M."/>
            <person name="Michael Karst S."/>
            <person name="Rossetti S."/>
            <person name="Lund Nielsen J."/>
            <person name="Tandoi V."/>
            <person name="James Seviour R."/>
            <person name="Nielsen P.H."/>
        </authorList>
    </citation>
    <scope>NUCLEOTIDE SEQUENCE [LARGE SCALE GENOMIC DNA]</scope>
    <source>
        <strain evidence="2 3">RN1</strain>
    </source>
</reference>
<gene>
    <name evidence="2" type="ORF">BN381_640002</name>
</gene>
<dbReference type="Pfam" id="PF12728">
    <property type="entry name" value="HTH_17"/>
    <property type="match status" value="1"/>
</dbReference>
<sequence length="77" mass="8442">MPHPMFFPLDNTIRTTDALFLTVEEAAQALRISRTLAYQEVNRYLDTDGAHGLAAVRVGRAIRVPQSAIDRLASGAC</sequence>
<proteinExistence type="predicted"/>
<keyword evidence="3" id="KW-1185">Reference proteome</keyword>
<dbReference type="RefSeq" id="WP_012229823.1">
    <property type="nucleotide sequence ID" value="NZ_HG422565.1"/>
</dbReference>
<evidence type="ECO:0000259" key="1">
    <source>
        <dbReference type="Pfam" id="PF12728"/>
    </source>
</evidence>
<dbReference type="AlphaFoldDB" id="R4Z3K3"/>